<name>A0A0K6H5C8_9NEIS</name>
<dbReference type="InterPro" id="IPR005358">
    <property type="entry name" value="Puta_zinc/iron-chelating_dom"/>
</dbReference>
<sequence length="126" mass="13254">MHDLPFVSGQADASSCLVCGACCAAFRVSFYWAEADDGGGTVPHTLTESFHPHLRCMRGTWAPAPRCVALQGEVGQGARCSIYPLRPSPCRALQAGTADCARARARHGLPPLLTGVAAREMTATPS</sequence>
<dbReference type="Pfam" id="PF03692">
    <property type="entry name" value="CxxCxxCC"/>
    <property type="match status" value="1"/>
</dbReference>
<evidence type="ECO:0000313" key="1">
    <source>
        <dbReference type="EMBL" id="CUA86086.1"/>
    </source>
</evidence>
<evidence type="ECO:0000313" key="2">
    <source>
        <dbReference type="Proteomes" id="UP000243535"/>
    </source>
</evidence>
<dbReference type="OrthoDB" id="196483at2"/>
<dbReference type="Proteomes" id="UP000243535">
    <property type="component" value="Unassembled WGS sequence"/>
</dbReference>
<dbReference type="AlphaFoldDB" id="A0A0K6H5C8"/>
<proteinExistence type="predicted"/>
<dbReference type="STRING" id="375574.GCA_001418035_02348"/>
<keyword evidence="2" id="KW-1185">Reference proteome</keyword>
<reference evidence="2" key="1">
    <citation type="submission" date="2015-08" db="EMBL/GenBank/DDBJ databases">
        <authorList>
            <person name="Varghese N."/>
        </authorList>
    </citation>
    <scope>NUCLEOTIDE SEQUENCE [LARGE SCALE GENOMIC DNA]</scope>
    <source>
        <strain evidence="2">DSM 17901</strain>
    </source>
</reference>
<dbReference type="EMBL" id="CYHA01000007">
    <property type="protein sequence ID" value="CUA86086.1"/>
    <property type="molecule type" value="Genomic_DNA"/>
</dbReference>
<organism evidence="1 2">
    <name type="scientific">Gulbenkiania indica</name>
    <dbReference type="NCBI Taxonomy" id="375574"/>
    <lineage>
        <taxon>Bacteria</taxon>
        <taxon>Pseudomonadati</taxon>
        <taxon>Pseudomonadota</taxon>
        <taxon>Betaproteobacteria</taxon>
        <taxon>Neisseriales</taxon>
        <taxon>Chromobacteriaceae</taxon>
        <taxon>Gulbenkiania</taxon>
    </lineage>
</organism>
<dbReference type="RefSeq" id="WP_054285349.1">
    <property type="nucleotide sequence ID" value="NZ_CYHA01000007.1"/>
</dbReference>
<accession>A0A0K6H5C8</accession>
<protein>
    <submittedName>
        <fullName evidence="1">Putative zinc-or iron-chelating domain</fullName>
    </submittedName>
</protein>
<gene>
    <name evidence="1" type="ORF">Ga0061063_2572</name>
</gene>